<dbReference type="OrthoDB" id="5578174at2759"/>
<dbReference type="PANTHER" id="PTHR13475:SF3">
    <property type="entry name" value="NEUGRIN"/>
    <property type="match status" value="1"/>
</dbReference>
<accession>A0A2R6NE05</accession>
<organism evidence="5 6">
    <name type="scientific">Hermanssonia centrifuga</name>
    <dbReference type="NCBI Taxonomy" id="98765"/>
    <lineage>
        <taxon>Eukaryota</taxon>
        <taxon>Fungi</taxon>
        <taxon>Dikarya</taxon>
        <taxon>Basidiomycota</taxon>
        <taxon>Agaricomycotina</taxon>
        <taxon>Agaricomycetes</taxon>
        <taxon>Polyporales</taxon>
        <taxon>Meruliaceae</taxon>
        <taxon>Hermanssonia</taxon>
    </lineage>
</organism>
<feature type="region of interest" description="Disordered" evidence="4">
    <location>
        <begin position="158"/>
        <end position="190"/>
    </location>
</feature>
<comment type="function">
    <text evidence="1">Required for respiratory activity and maintenance and expression of the mitochondrial genome.</text>
</comment>
<dbReference type="Pfam" id="PF06413">
    <property type="entry name" value="Neugrin"/>
    <property type="match status" value="1"/>
</dbReference>
<dbReference type="EMBL" id="MLYV02001347">
    <property type="protein sequence ID" value="PSR70593.1"/>
    <property type="molecule type" value="Genomic_DNA"/>
</dbReference>
<comment type="caution">
    <text evidence="5">The sequence shown here is derived from an EMBL/GenBank/DDBJ whole genome shotgun (WGS) entry which is preliminary data.</text>
</comment>
<dbReference type="GO" id="GO:0005634">
    <property type="term" value="C:nucleus"/>
    <property type="evidence" value="ECO:0007669"/>
    <property type="project" value="TreeGrafter"/>
</dbReference>
<dbReference type="AlphaFoldDB" id="A0A2R6NE05"/>
<dbReference type="STRING" id="98765.A0A2R6NE05"/>
<gene>
    <name evidence="5" type="ORF">PHLCEN_2v13531</name>
</gene>
<protein>
    <recommendedName>
        <fullName evidence="3">Required for respiratory growth protein 9, mitochondrial</fullName>
    </recommendedName>
</protein>
<reference evidence="5 6" key="1">
    <citation type="submission" date="2018-02" db="EMBL/GenBank/DDBJ databases">
        <title>Genome sequence of the basidiomycete white-rot fungus Phlebia centrifuga.</title>
        <authorList>
            <person name="Granchi Z."/>
            <person name="Peng M."/>
            <person name="de Vries R.P."/>
            <person name="Hilden K."/>
            <person name="Makela M.R."/>
            <person name="Grigoriev I."/>
            <person name="Riley R."/>
        </authorList>
    </citation>
    <scope>NUCLEOTIDE SEQUENCE [LARGE SCALE GENOMIC DNA]</scope>
    <source>
        <strain evidence="5 6">FBCC195</strain>
    </source>
</reference>
<dbReference type="PANTHER" id="PTHR13475">
    <property type="entry name" value="NEUGRIN"/>
    <property type="match status" value="1"/>
</dbReference>
<evidence type="ECO:0000256" key="3">
    <source>
        <dbReference type="ARBA" id="ARBA00013566"/>
    </source>
</evidence>
<feature type="compositionally biased region" description="Basic and acidic residues" evidence="4">
    <location>
        <begin position="158"/>
        <end position="178"/>
    </location>
</feature>
<evidence type="ECO:0000313" key="6">
    <source>
        <dbReference type="Proteomes" id="UP000186601"/>
    </source>
</evidence>
<name>A0A2R6NE05_9APHY</name>
<proteinExistence type="inferred from homology"/>
<sequence>MLPLQHIFRAAFPAKSATQSFIALYSTVSGLTRRKWGLGSTPASLVHSEEEDVRKATIKKKPTAAPLQSTAPDQPTPQPFVQHRATMKESFPEGWAPPRRLSREAMDGIRTFYASNPEVFSTPVLSQKFKISPEAIRRILKSKWEPTREQRARMLERERKGREQYIQERRKEEMERQRTLGRGASRGWTS</sequence>
<evidence type="ECO:0000256" key="4">
    <source>
        <dbReference type="SAM" id="MobiDB-lite"/>
    </source>
</evidence>
<comment type="similarity">
    <text evidence="2">Belongs to the RRG9 family.</text>
</comment>
<dbReference type="InterPro" id="IPR010487">
    <property type="entry name" value="NGRN/Rrg9"/>
</dbReference>
<evidence type="ECO:0000313" key="5">
    <source>
        <dbReference type="EMBL" id="PSR70593.1"/>
    </source>
</evidence>
<evidence type="ECO:0000256" key="1">
    <source>
        <dbReference type="ARBA" id="ARBA00003548"/>
    </source>
</evidence>
<evidence type="ECO:0000256" key="2">
    <source>
        <dbReference type="ARBA" id="ARBA00010895"/>
    </source>
</evidence>
<keyword evidence="6" id="KW-1185">Reference proteome</keyword>
<dbReference type="Proteomes" id="UP000186601">
    <property type="component" value="Unassembled WGS sequence"/>
</dbReference>